<proteinExistence type="predicted"/>
<evidence type="ECO:0000313" key="3">
    <source>
        <dbReference type="EMBL" id="CAL5221169.1"/>
    </source>
</evidence>
<keyword evidence="4" id="KW-1185">Reference proteome</keyword>
<evidence type="ECO:0000256" key="1">
    <source>
        <dbReference type="SAM" id="Phobius"/>
    </source>
</evidence>
<reference evidence="3 4" key="1">
    <citation type="submission" date="2024-06" db="EMBL/GenBank/DDBJ databases">
        <authorList>
            <person name="Kraege A."/>
            <person name="Thomma B."/>
        </authorList>
    </citation>
    <scope>NUCLEOTIDE SEQUENCE [LARGE SCALE GENOMIC DNA]</scope>
</reference>
<keyword evidence="1" id="KW-0812">Transmembrane</keyword>
<feature type="transmembrane region" description="Helical" evidence="1">
    <location>
        <begin position="72"/>
        <end position="90"/>
    </location>
</feature>
<dbReference type="PANTHER" id="PTHR38389">
    <property type="entry name" value="DNA-DIRECTED RNA POLYMERASE SUBUNIT BETA"/>
    <property type="match status" value="1"/>
</dbReference>
<dbReference type="Proteomes" id="UP001497392">
    <property type="component" value="Unassembled WGS sequence"/>
</dbReference>
<keyword evidence="1" id="KW-1133">Transmembrane helix</keyword>
<organism evidence="3 4">
    <name type="scientific">Coccomyxa viridis</name>
    <dbReference type="NCBI Taxonomy" id="1274662"/>
    <lineage>
        <taxon>Eukaryota</taxon>
        <taxon>Viridiplantae</taxon>
        <taxon>Chlorophyta</taxon>
        <taxon>core chlorophytes</taxon>
        <taxon>Trebouxiophyceae</taxon>
        <taxon>Trebouxiophyceae incertae sedis</taxon>
        <taxon>Coccomyxaceae</taxon>
        <taxon>Coccomyxa</taxon>
    </lineage>
</organism>
<feature type="domain" description="DUF7887" evidence="2">
    <location>
        <begin position="72"/>
        <end position="108"/>
    </location>
</feature>
<feature type="transmembrane region" description="Helical" evidence="1">
    <location>
        <begin position="110"/>
        <end position="128"/>
    </location>
</feature>
<evidence type="ECO:0000259" key="2">
    <source>
        <dbReference type="Pfam" id="PF25397"/>
    </source>
</evidence>
<name>A0ABP1FMH4_9CHLO</name>
<dbReference type="Pfam" id="PF25397">
    <property type="entry name" value="DUF7887"/>
    <property type="match status" value="1"/>
</dbReference>
<comment type="caution">
    <text evidence="3">The sequence shown here is derived from an EMBL/GenBank/DDBJ whole genome shotgun (WGS) entry which is preliminary data.</text>
</comment>
<dbReference type="EMBL" id="CAXHTA020000005">
    <property type="protein sequence ID" value="CAL5221169.1"/>
    <property type="molecule type" value="Genomic_DNA"/>
</dbReference>
<dbReference type="PANTHER" id="PTHR38389:SF1">
    <property type="entry name" value="DNA-DIRECTED RNA POLYMERASE SUBUNIT BETA"/>
    <property type="match status" value="1"/>
</dbReference>
<evidence type="ECO:0000313" key="4">
    <source>
        <dbReference type="Proteomes" id="UP001497392"/>
    </source>
</evidence>
<sequence>MSKGGAFSDFASRQSRASFLTPVSQLRRRRTVRVTAQSQDEGLIALPKQFFLGFASTLGITKDITRTQAYSVWLQGGVVLVILAAVDAGFSGDWSRIGVLSKDAELGLQSLLGLLGLFHIACGSVTALDASQKGYNPVPQTLKVLAVGFLATVEQLYKDPAE</sequence>
<protein>
    <submittedName>
        <fullName evidence="3">G3311 protein</fullName>
    </submittedName>
</protein>
<accession>A0ABP1FMH4</accession>
<gene>
    <name evidence="3" type="primary">g3311</name>
    <name evidence="3" type="ORF">VP750_LOCUS2828</name>
</gene>
<keyword evidence="1" id="KW-0472">Membrane</keyword>
<dbReference type="InterPro" id="IPR057209">
    <property type="entry name" value="DUF7887"/>
</dbReference>